<dbReference type="InterPro" id="IPR003870">
    <property type="entry name" value="DUF222"/>
</dbReference>
<evidence type="ECO:0000313" key="4">
    <source>
        <dbReference type="Proteomes" id="UP001183643"/>
    </source>
</evidence>
<feature type="region of interest" description="Disordered" evidence="1">
    <location>
        <begin position="186"/>
        <end position="210"/>
    </location>
</feature>
<name>A0AAE3YZU3_9ACTN</name>
<feature type="domain" description="DUF222" evidence="2">
    <location>
        <begin position="45"/>
        <end position="277"/>
    </location>
</feature>
<reference evidence="3" key="1">
    <citation type="submission" date="2023-07" db="EMBL/GenBank/DDBJ databases">
        <title>Sequencing the genomes of 1000 actinobacteria strains.</title>
        <authorList>
            <person name="Klenk H.-P."/>
        </authorList>
    </citation>
    <scope>NUCLEOTIDE SEQUENCE</scope>
    <source>
        <strain evidence="3">DSM 44707</strain>
    </source>
</reference>
<protein>
    <recommendedName>
        <fullName evidence="2">DUF222 domain-containing protein</fullName>
    </recommendedName>
</protein>
<evidence type="ECO:0000313" key="3">
    <source>
        <dbReference type="EMBL" id="MDR7281166.1"/>
    </source>
</evidence>
<dbReference type="AlphaFoldDB" id="A0AAE3YZU3"/>
<accession>A0AAE3YZU3</accession>
<feature type="region of interest" description="Disordered" evidence="1">
    <location>
        <begin position="303"/>
        <end position="338"/>
    </location>
</feature>
<comment type="caution">
    <text evidence="3">The sequence shown here is derived from an EMBL/GenBank/DDBJ whole genome shotgun (WGS) entry which is preliminary data.</text>
</comment>
<dbReference type="Proteomes" id="UP001183643">
    <property type="component" value="Unassembled WGS sequence"/>
</dbReference>
<dbReference type="EMBL" id="JAVDYB010000001">
    <property type="protein sequence ID" value="MDR7281166.1"/>
    <property type="molecule type" value="Genomic_DNA"/>
</dbReference>
<organism evidence="3 4">
    <name type="scientific">Catenuloplanes atrovinosus</name>
    <dbReference type="NCBI Taxonomy" id="137266"/>
    <lineage>
        <taxon>Bacteria</taxon>
        <taxon>Bacillati</taxon>
        <taxon>Actinomycetota</taxon>
        <taxon>Actinomycetes</taxon>
        <taxon>Micromonosporales</taxon>
        <taxon>Micromonosporaceae</taxon>
        <taxon>Catenuloplanes</taxon>
    </lineage>
</organism>
<evidence type="ECO:0000256" key="1">
    <source>
        <dbReference type="SAM" id="MobiDB-lite"/>
    </source>
</evidence>
<dbReference type="Pfam" id="PF02720">
    <property type="entry name" value="DUF222"/>
    <property type="match status" value="1"/>
</dbReference>
<proteinExistence type="predicted"/>
<sequence length="338" mass="35760">MTHTPAIPGQTDPSSLLAALRDLRAAAATCANSPAWSAPDDDLLAAITEAHAAQQAMTAILLHLIQQADIRSLTKIKRRAGTSTWLAEELRLTVPAARRLAKRARQVCARPRLAAALRNGEINADQAGAIAQAVHTLPDTVDTARADAAETMLIAEADQLDPWRLARSGDRVLDVLDPAGAHARETVRAGREAARSETRARRRLSVTPVPHGDGVRLSGVLDARSAAVVEAALSRHGAPPSPADSTARPPSIPAGTATAAERRADALVEVCRLSLDAVPRSAATTDIHRPAPVPSQPGVVIALNKPHARRGNRAARKRTKSPHHDAGKNGRTRQPARH</sequence>
<feature type="region of interest" description="Disordered" evidence="1">
    <location>
        <begin position="233"/>
        <end position="260"/>
    </location>
</feature>
<keyword evidence="4" id="KW-1185">Reference proteome</keyword>
<gene>
    <name evidence="3" type="ORF">J2S41_007944</name>
</gene>
<feature type="compositionally biased region" description="Basic residues" evidence="1">
    <location>
        <begin position="306"/>
        <end position="321"/>
    </location>
</feature>
<evidence type="ECO:0000259" key="2">
    <source>
        <dbReference type="Pfam" id="PF02720"/>
    </source>
</evidence>
<dbReference type="RefSeq" id="WP_310376169.1">
    <property type="nucleotide sequence ID" value="NZ_JAVDYB010000001.1"/>
</dbReference>
<feature type="compositionally biased region" description="Basic and acidic residues" evidence="1">
    <location>
        <begin position="186"/>
        <end position="199"/>
    </location>
</feature>